<organism evidence="1 2">
    <name type="scientific">Halomonas salipaludis</name>
    <dbReference type="NCBI Taxonomy" id="2032625"/>
    <lineage>
        <taxon>Bacteria</taxon>
        <taxon>Pseudomonadati</taxon>
        <taxon>Pseudomonadota</taxon>
        <taxon>Gammaproteobacteria</taxon>
        <taxon>Oceanospirillales</taxon>
        <taxon>Halomonadaceae</taxon>
        <taxon>Halomonas</taxon>
    </lineage>
</organism>
<dbReference type="EMBL" id="NSKB01000008">
    <property type="protein sequence ID" value="PAU74843.1"/>
    <property type="molecule type" value="Genomic_DNA"/>
</dbReference>
<evidence type="ECO:0000313" key="2">
    <source>
        <dbReference type="Proteomes" id="UP000217771"/>
    </source>
</evidence>
<sequence length="304" mass="34678">MTSLERVLGEADATYTPASDTQRAEARLHICDKEVPPANQGFLGNCEFYYRPLHDEFIDKTGVATWEAIRAWATRWNPFDDIEVLRRLLANRDLLAAPDSTHEHWSRHANFMMRHIGCEHQPPDYYISYGYYYCYTYGERLKPRLSEQGKEWLADARYLLQSNIEDGLRDNMVGDDINVVCRRYPNRSVQMTVPQYELEVDKTTFKTFAFNTHVPAYLDGGLADLPISDLLRIGTQPNVEEWLDGETWNQAIDSGIEVARDKALGARDAISDGARAAAETVDARVNEGVSAVEQALSRLMQHLR</sequence>
<protein>
    <submittedName>
        <fullName evidence="1">Uncharacterized protein</fullName>
    </submittedName>
</protein>
<name>A0A2A2ERE2_9GAMM</name>
<dbReference type="RefSeq" id="WP_095622631.1">
    <property type="nucleotide sequence ID" value="NZ_NSKB01000008.1"/>
</dbReference>
<proteinExistence type="predicted"/>
<dbReference type="OrthoDB" id="9001829at2"/>
<accession>A0A2A2ERE2</accession>
<evidence type="ECO:0000313" key="1">
    <source>
        <dbReference type="EMBL" id="PAU74843.1"/>
    </source>
</evidence>
<keyword evidence="2" id="KW-1185">Reference proteome</keyword>
<comment type="caution">
    <text evidence="1">The sequence shown here is derived from an EMBL/GenBank/DDBJ whole genome shotgun (WGS) entry which is preliminary data.</text>
</comment>
<gene>
    <name evidence="1" type="ORF">CK498_19980</name>
</gene>
<dbReference type="Proteomes" id="UP000217771">
    <property type="component" value="Unassembled WGS sequence"/>
</dbReference>
<dbReference type="AlphaFoldDB" id="A0A2A2ERE2"/>
<reference evidence="1 2" key="1">
    <citation type="submission" date="2017-08" db="EMBL/GenBank/DDBJ databases">
        <title>Halomonas alkalisoli sp. nov., isolated from saline alkaline soil.</title>
        <authorList>
            <person name="Wang D."/>
            <person name="Zhang G."/>
        </authorList>
    </citation>
    <scope>NUCLEOTIDE SEQUENCE [LARGE SCALE GENOMIC DNA]</scope>
    <source>
        <strain evidence="1 2">WRN001</strain>
    </source>
</reference>